<dbReference type="RefSeq" id="XP_058330632.1">
    <property type="nucleotide sequence ID" value="XM_058474892.1"/>
</dbReference>
<reference evidence="2" key="2">
    <citation type="journal article" date="2023" name="IMA Fungus">
        <title>Comparative genomic study of the Penicillium genus elucidates a diverse pangenome and 15 lateral gene transfer events.</title>
        <authorList>
            <person name="Petersen C."/>
            <person name="Sorensen T."/>
            <person name="Nielsen M.R."/>
            <person name="Sondergaard T.E."/>
            <person name="Sorensen J.L."/>
            <person name="Fitzpatrick D.A."/>
            <person name="Frisvad J.C."/>
            <person name="Nielsen K.L."/>
        </authorList>
    </citation>
    <scope>NUCLEOTIDE SEQUENCE</scope>
    <source>
        <strain evidence="2">IBT 19713</strain>
    </source>
</reference>
<feature type="compositionally biased region" description="Basic and acidic residues" evidence="1">
    <location>
        <begin position="47"/>
        <end position="62"/>
    </location>
</feature>
<dbReference type="AlphaFoldDB" id="A0A9W9NZB8"/>
<proteinExistence type="predicted"/>
<protein>
    <submittedName>
        <fullName evidence="2">Uncharacterized protein</fullName>
    </submittedName>
</protein>
<accession>A0A9W9NZB8</accession>
<comment type="caution">
    <text evidence="2">The sequence shown here is derived from an EMBL/GenBank/DDBJ whole genome shotgun (WGS) entry which is preliminary data.</text>
</comment>
<dbReference type="GeneID" id="83202195"/>
<feature type="region of interest" description="Disordered" evidence="1">
    <location>
        <begin position="42"/>
        <end position="62"/>
    </location>
</feature>
<reference evidence="2" key="1">
    <citation type="submission" date="2022-11" db="EMBL/GenBank/DDBJ databases">
        <authorList>
            <person name="Petersen C."/>
        </authorList>
    </citation>
    <scope>NUCLEOTIDE SEQUENCE</scope>
    <source>
        <strain evidence="2">IBT 19713</strain>
    </source>
</reference>
<dbReference type="EMBL" id="JAPQKS010000004">
    <property type="protein sequence ID" value="KAJ5232639.1"/>
    <property type="molecule type" value="Genomic_DNA"/>
</dbReference>
<evidence type="ECO:0000256" key="1">
    <source>
        <dbReference type="SAM" id="MobiDB-lite"/>
    </source>
</evidence>
<gene>
    <name evidence="2" type="ORF">N7468_005595</name>
</gene>
<organism evidence="2 3">
    <name type="scientific">Penicillium chermesinum</name>
    <dbReference type="NCBI Taxonomy" id="63820"/>
    <lineage>
        <taxon>Eukaryota</taxon>
        <taxon>Fungi</taxon>
        <taxon>Dikarya</taxon>
        <taxon>Ascomycota</taxon>
        <taxon>Pezizomycotina</taxon>
        <taxon>Eurotiomycetes</taxon>
        <taxon>Eurotiomycetidae</taxon>
        <taxon>Eurotiales</taxon>
        <taxon>Aspergillaceae</taxon>
        <taxon>Penicillium</taxon>
    </lineage>
</organism>
<dbReference type="Proteomes" id="UP001150941">
    <property type="component" value="Unassembled WGS sequence"/>
</dbReference>
<sequence>MLSAGSLCPTGDERCGLLSGFHEYIRAILCINFRRYTLGSTTGAEFRPGEAKETPSEVRHWL</sequence>
<keyword evidence="3" id="KW-1185">Reference proteome</keyword>
<evidence type="ECO:0000313" key="3">
    <source>
        <dbReference type="Proteomes" id="UP001150941"/>
    </source>
</evidence>
<name>A0A9W9NZB8_9EURO</name>
<evidence type="ECO:0000313" key="2">
    <source>
        <dbReference type="EMBL" id="KAJ5232639.1"/>
    </source>
</evidence>